<dbReference type="InterPro" id="IPR058192">
    <property type="entry name" value="WHD_ROQ1-like"/>
</dbReference>
<dbReference type="InterPro" id="IPR055414">
    <property type="entry name" value="LRR_R13L4/SHOC2-like"/>
</dbReference>
<dbReference type="AlphaFoldDB" id="A0A8B8QH12"/>
<evidence type="ECO:0000256" key="4">
    <source>
        <dbReference type="ARBA" id="ARBA00023027"/>
    </source>
</evidence>
<dbReference type="GO" id="GO:0006952">
    <property type="term" value="P:defense response"/>
    <property type="evidence" value="ECO:0007669"/>
    <property type="project" value="InterPro"/>
</dbReference>
<dbReference type="Gene3D" id="3.40.50.10140">
    <property type="entry name" value="Toll/interleukin-1 receptor homology (TIR) domain"/>
    <property type="match status" value="1"/>
</dbReference>
<dbReference type="InterPro" id="IPR042197">
    <property type="entry name" value="Apaf_helical"/>
</dbReference>
<evidence type="ECO:0000256" key="3">
    <source>
        <dbReference type="ARBA" id="ARBA00022821"/>
    </source>
</evidence>
<dbReference type="SUPFAM" id="SSF52200">
    <property type="entry name" value="Toll/Interleukin receptor TIR domain"/>
    <property type="match status" value="1"/>
</dbReference>
<dbReference type="Pfam" id="PF00931">
    <property type="entry name" value="NB-ARC"/>
    <property type="match status" value="1"/>
</dbReference>
<keyword evidence="4" id="KW-0520">NAD</keyword>
<organism evidence="6 7">
    <name type="scientific">Rhodamnia argentea</name>
    <dbReference type="NCBI Taxonomy" id="178133"/>
    <lineage>
        <taxon>Eukaryota</taxon>
        <taxon>Viridiplantae</taxon>
        <taxon>Streptophyta</taxon>
        <taxon>Embryophyta</taxon>
        <taxon>Tracheophyta</taxon>
        <taxon>Spermatophyta</taxon>
        <taxon>Magnoliopsida</taxon>
        <taxon>eudicotyledons</taxon>
        <taxon>Gunneridae</taxon>
        <taxon>Pentapetalae</taxon>
        <taxon>rosids</taxon>
        <taxon>malvids</taxon>
        <taxon>Myrtales</taxon>
        <taxon>Myrtaceae</taxon>
        <taxon>Myrtoideae</taxon>
        <taxon>Myrteae</taxon>
        <taxon>Australasian group</taxon>
        <taxon>Rhodamnia</taxon>
    </lineage>
</organism>
<dbReference type="InterPro" id="IPR000157">
    <property type="entry name" value="TIR_dom"/>
</dbReference>
<evidence type="ECO:0000313" key="7">
    <source>
        <dbReference type="RefSeq" id="XP_030545517.2"/>
    </source>
</evidence>
<sequence length="781" mass="88682">MDKASASSFQCPIPTGRGNDSYDIFLSFRGSDIREKFADHLYQSLVNAGTIPISVFKDDKSIPIGEEFETQIFGAISRSKISIPIVSKNYATSKWCLRELVHMMDCRKRTSHIVLPIFYEVKISDVRYLEGEFGEAYHSRKKNYENKYIHDFEKALRDVSYLQVWKSGKFVDGPEGEFVQEVVDTVRSELRRHFQLDVTKDLVGIDGHVQKIKNWADIPVPHARMIGIYGMGGIGKTTLAKAIYNELSKVFVDRSKILDIRDKADRKGIPYVQNLLIKGILPDERKVSEVDDGVSLLNSRFKCKKVLILLDDIDGGKKGGEQLQALARERDWFMAGSIIIVTTRYQDVLDQSKFTVDYKYPMNTLDEVHSVLLFNRHAFRMNCSPRDFEDTSCEIISTMGGLPLPLVVVGSYLFGKTNPKVWIDTLKQLKEQPHEDVQGSLMISYEALKPRHKEIFLDIACFFIGETSKFAMYMWDDCGFHPSQGIEELKLRCLIKIGDDGELKMHDQLRDLGRSIVAQGQPPERRSRLWVYEEAFRVLMEKKVTYGTPFSSLLSHIPGTQRVEAISLHDFGPVQQYTSEQFKNLQSLRFLELGPAALSGDFNQVFSQLSWLRWSGIEPGSFSAANLHLPNLSVLQLPGNDMTEHWGGWSSIMVAKRLKVLDLAYSKYLKCTPDLSAFTELDILILKNCPQLEQVHPSIGNFKSLVSLDLSWCPKLKELPEGVGELKELKELNLHEACIIEIPVSIGSLRKLEKLDASLCRSLREIPISIGNLSSLKHLNL</sequence>
<dbReference type="SUPFAM" id="SSF52058">
    <property type="entry name" value="L domain-like"/>
    <property type="match status" value="1"/>
</dbReference>
<accession>A0A8B8QH12</accession>
<evidence type="ECO:0000256" key="1">
    <source>
        <dbReference type="ARBA" id="ARBA00022614"/>
    </source>
</evidence>
<dbReference type="GO" id="GO:0043531">
    <property type="term" value="F:ADP binding"/>
    <property type="evidence" value="ECO:0007669"/>
    <property type="project" value="InterPro"/>
</dbReference>
<dbReference type="RefSeq" id="XP_030545517.2">
    <property type="nucleotide sequence ID" value="XM_030689657.2"/>
</dbReference>
<dbReference type="Gene3D" id="3.40.50.300">
    <property type="entry name" value="P-loop containing nucleotide triphosphate hydrolases"/>
    <property type="match status" value="1"/>
</dbReference>
<dbReference type="SUPFAM" id="SSF52540">
    <property type="entry name" value="P-loop containing nucleoside triphosphate hydrolases"/>
    <property type="match status" value="1"/>
</dbReference>
<name>A0A8B8QH12_9MYRT</name>
<dbReference type="SMART" id="SM00255">
    <property type="entry name" value="TIR"/>
    <property type="match status" value="1"/>
</dbReference>
<dbReference type="GO" id="GO:0007165">
    <property type="term" value="P:signal transduction"/>
    <property type="evidence" value="ECO:0007669"/>
    <property type="project" value="InterPro"/>
</dbReference>
<feature type="domain" description="TIR" evidence="5">
    <location>
        <begin position="20"/>
        <end position="160"/>
    </location>
</feature>
<dbReference type="Pfam" id="PF23282">
    <property type="entry name" value="WHD_ROQ1"/>
    <property type="match status" value="1"/>
</dbReference>
<reference evidence="7" key="1">
    <citation type="submission" date="2025-08" db="UniProtKB">
        <authorList>
            <consortium name="RefSeq"/>
        </authorList>
    </citation>
    <scope>IDENTIFICATION</scope>
    <source>
        <tissue evidence="7">Leaf</tissue>
    </source>
</reference>
<dbReference type="InterPro" id="IPR032675">
    <property type="entry name" value="LRR_dom_sf"/>
</dbReference>
<keyword evidence="2" id="KW-0677">Repeat</keyword>
<keyword evidence="1" id="KW-0433">Leucine-rich repeat</keyword>
<dbReference type="PANTHER" id="PTHR11017:SF570">
    <property type="entry name" value="DISEASE RESISTANCE PROTEIN (TIR-NBS CLASS)-RELATED"/>
    <property type="match status" value="1"/>
</dbReference>
<dbReference type="InterPro" id="IPR003593">
    <property type="entry name" value="AAA+_ATPase"/>
</dbReference>
<evidence type="ECO:0000259" key="5">
    <source>
        <dbReference type="PROSITE" id="PS50104"/>
    </source>
</evidence>
<dbReference type="KEGG" id="rarg:115751694"/>
<keyword evidence="3" id="KW-0611">Plant defense</keyword>
<protein>
    <submittedName>
        <fullName evidence="7">Disease resistance protein RPV1-like</fullName>
    </submittedName>
</protein>
<evidence type="ECO:0000256" key="2">
    <source>
        <dbReference type="ARBA" id="ARBA00022737"/>
    </source>
</evidence>
<dbReference type="Gene3D" id="1.10.8.430">
    <property type="entry name" value="Helical domain of apoptotic protease-activating factors"/>
    <property type="match status" value="1"/>
</dbReference>
<dbReference type="SMART" id="SM00382">
    <property type="entry name" value="AAA"/>
    <property type="match status" value="1"/>
</dbReference>
<dbReference type="InterPro" id="IPR002182">
    <property type="entry name" value="NB-ARC"/>
</dbReference>
<dbReference type="Pfam" id="PF01582">
    <property type="entry name" value="TIR"/>
    <property type="match status" value="1"/>
</dbReference>
<dbReference type="InterPro" id="IPR044974">
    <property type="entry name" value="Disease_R_plants"/>
</dbReference>
<dbReference type="PANTHER" id="PTHR11017">
    <property type="entry name" value="LEUCINE-RICH REPEAT-CONTAINING PROTEIN"/>
    <property type="match status" value="1"/>
</dbReference>
<keyword evidence="6" id="KW-1185">Reference proteome</keyword>
<evidence type="ECO:0000313" key="6">
    <source>
        <dbReference type="Proteomes" id="UP000827889"/>
    </source>
</evidence>
<proteinExistence type="predicted"/>
<dbReference type="Pfam" id="PF23598">
    <property type="entry name" value="LRR_14"/>
    <property type="match status" value="1"/>
</dbReference>
<dbReference type="Proteomes" id="UP000827889">
    <property type="component" value="Chromosome 6"/>
</dbReference>
<dbReference type="InterPro" id="IPR035897">
    <property type="entry name" value="Toll_tir_struct_dom_sf"/>
</dbReference>
<dbReference type="InterPro" id="IPR027417">
    <property type="entry name" value="P-loop_NTPase"/>
</dbReference>
<dbReference type="PRINTS" id="PR00364">
    <property type="entry name" value="DISEASERSIST"/>
</dbReference>
<dbReference type="PROSITE" id="PS50104">
    <property type="entry name" value="TIR"/>
    <property type="match status" value="1"/>
</dbReference>
<dbReference type="Gene3D" id="3.80.10.10">
    <property type="entry name" value="Ribonuclease Inhibitor"/>
    <property type="match status" value="1"/>
</dbReference>
<dbReference type="GeneID" id="115751694"/>
<gene>
    <name evidence="7" type="primary">LOC115751694</name>
</gene>